<dbReference type="Proteomes" id="UP000002498">
    <property type="component" value="Unassembled WGS sequence"/>
</dbReference>
<feature type="region of interest" description="Disordered" evidence="1">
    <location>
        <begin position="1"/>
        <end position="100"/>
    </location>
</feature>
<dbReference type="KEGG" id="maj:MAA_11062"/>
<comment type="caution">
    <text evidence="2">The sequence shown here is derived from an EMBL/GenBank/DDBJ whole genome shotgun (WGS) entry which is preliminary data.</text>
</comment>
<name>A0A0B2XIA8_METRA</name>
<reference evidence="2 3" key="2">
    <citation type="journal article" date="2014" name="Proc. Natl. Acad. Sci. U.S.A.">
        <title>Trajectory and genomic determinants of fungal-pathogen speciation and host adaptation.</title>
        <authorList>
            <person name="Hu X."/>
            <person name="Xiao G."/>
            <person name="Zheng P."/>
            <person name="Shang Y."/>
            <person name="Su Y."/>
            <person name="Zhang X."/>
            <person name="Liu X."/>
            <person name="Zhan S."/>
            <person name="St Leger R.J."/>
            <person name="Wang C."/>
        </authorList>
    </citation>
    <scope>GENOME REANNOTATION</scope>
    <source>
        <strain evidence="3">ARSEF 23 / ATCC MYA-3075</strain>
    </source>
</reference>
<dbReference type="AlphaFoldDB" id="A0A0B2XIA8"/>
<accession>A0A0B2XIA8</accession>
<evidence type="ECO:0000256" key="1">
    <source>
        <dbReference type="SAM" id="MobiDB-lite"/>
    </source>
</evidence>
<dbReference type="RefSeq" id="XP_011411330.1">
    <property type="nucleotide sequence ID" value="XM_011413028.1"/>
</dbReference>
<feature type="compositionally biased region" description="Polar residues" evidence="1">
    <location>
        <begin position="1"/>
        <end position="10"/>
    </location>
</feature>
<sequence length="122" mass="13301">MEESRSSATGYQHGALGVQTANRGHLHDKSSPQSSAESHEHPSAIEFQPTESYLRRWRPSPQKLGGRHAKQPQLNPKATRRPNAQRRTASARRGGESLSGISLCAAEPVTRLVPCVAARSHC</sequence>
<organism evidence="2 3">
    <name type="scientific">Metarhizium robertsii (strain ARSEF 23 / ATCC MYA-3075)</name>
    <name type="common">Metarhizium anisopliae (strain ARSEF 23)</name>
    <dbReference type="NCBI Taxonomy" id="655844"/>
    <lineage>
        <taxon>Eukaryota</taxon>
        <taxon>Fungi</taxon>
        <taxon>Dikarya</taxon>
        <taxon>Ascomycota</taxon>
        <taxon>Pezizomycotina</taxon>
        <taxon>Sordariomycetes</taxon>
        <taxon>Hypocreomycetidae</taxon>
        <taxon>Hypocreales</taxon>
        <taxon>Clavicipitaceae</taxon>
        <taxon>Metarhizium</taxon>
    </lineage>
</organism>
<dbReference type="HOGENOM" id="CLU_2027266_0_0_1"/>
<evidence type="ECO:0000313" key="3">
    <source>
        <dbReference type="Proteomes" id="UP000002498"/>
    </source>
</evidence>
<keyword evidence="3" id="KW-1185">Reference proteome</keyword>
<dbReference type="EMBL" id="ADNJ02000004">
    <property type="protein sequence ID" value="KHO11247.1"/>
    <property type="molecule type" value="Genomic_DNA"/>
</dbReference>
<protein>
    <submittedName>
        <fullName evidence="2">Secretory phospholipase A2</fullName>
    </submittedName>
</protein>
<evidence type="ECO:0000313" key="2">
    <source>
        <dbReference type="EMBL" id="KHO11247.1"/>
    </source>
</evidence>
<reference evidence="2 3" key="1">
    <citation type="journal article" date="2011" name="PLoS Genet.">
        <title>Genome sequencing and comparative transcriptomics of the model entomopathogenic fungi Metarhizium anisopliae and M. acridum.</title>
        <authorList>
            <person name="Gao Q."/>
            <person name="Jin K."/>
            <person name="Ying S.H."/>
            <person name="Zhang Y."/>
            <person name="Xiao G."/>
            <person name="Shang Y."/>
            <person name="Duan Z."/>
            <person name="Hu X."/>
            <person name="Xie X.Q."/>
            <person name="Zhou G."/>
            <person name="Peng G."/>
            <person name="Luo Z."/>
            <person name="Huang W."/>
            <person name="Wang B."/>
            <person name="Fang W."/>
            <person name="Wang S."/>
            <person name="Zhong Y."/>
            <person name="Ma L.J."/>
            <person name="St Leger R.J."/>
            <person name="Zhao G.P."/>
            <person name="Pei Y."/>
            <person name="Feng M.G."/>
            <person name="Xia Y."/>
            <person name="Wang C."/>
        </authorList>
    </citation>
    <scope>NUCLEOTIDE SEQUENCE [LARGE SCALE GENOMIC DNA]</scope>
    <source>
        <strain evidence="3">ARSEF 23 / ATCC MYA-3075</strain>
    </source>
</reference>
<dbReference type="GeneID" id="23632510"/>
<proteinExistence type="predicted"/>
<gene>
    <name evidence="2" type="ORF">MAA_11062</name>
</gene>